<keyword evidence="2" id="KW-0560">Oxidoreductase</keyword>
<comment type="similarity">
    <text evidence="1">Belongs to the nitroreductase family.</text>
</comment>
<dbReference type="EMBL" id="LSGP01000001">
    <property type="protein sequence ID" value="KYZ78083.1"/>
    <property type="molecule type" value="Genomic_DNA"/>
</dbReference>
<gene>
    <name evidence="4" type="ORF">AXX12_00625</name>
</gene>
<comment type="caution">
    <text evidence="4">The sequence shown here is derived from an EMBL/GenBank/DDBJ whole genome shotgun (WGS) entry which is preliminary data.</text>
</comment>
<protein>
    <recommendedName>
        <fullName evidence="3">Nitroreductase domain-containing protein</fullName>
    </recommendedName>
</protein>
<evidence type="ECO:0000256" key="2">
    <source>
        <dbReference type="ARBA" id="ARBA00023002"/>
    </source>
</evidence>
<keyword evidence="5" id="KW-1185">Reference proteome</keyword>
<accession>A0A154BVN2</accession>
<dbReference type="AlphaFoldDB" id="A0A154BVN2"/>
<evidence type="ECO:0000259" key="3">
    <source>
        <dbReference type="Pfam" id="PF00881"/>
    </source>
</evidence>
<dbReference type="PANTHER" id="PTHR43673">
    <property type="entry name" value="NAD(P)H NITROREDUCTASE YDGI-RELATED"/>
    <property type="match status" value="1"/>
</dbReference>
<proteinExistence type="inferred from homology"/>
<evidence type="ECO:0000313" key="5">
    <source>
        <dbReference type="Proteomes" id="UP000076268"/>
    </source>
</evidence>
<feature type="domain" description="Nitroreductase" evidence="3">
    <location>
        <begin position="8"/>
        <end position="169"/>
    </location>
</feature>
<evidence type="ECO:0000256" key="1">
    <source>
        <dbReference type="ARBA" id="ARBA00007118"/>
    </source>
</evidence>
<dbReference type="Gene3D" id="3.40.109.10">
    <property type="entry name" value="NADH Oxidase"/>
    <property type="match status" value="1"/>
</dbReference>
<sequence>MDCHEAIFGRRSCRNFKNQPVEPEKIQRLLEAALYAPSPANKQPWEFIVTSNLKYNEQIKATSDVTKEKLAVRSGWKWLPVFDLSFLLQAPTLIVVIGDPSRNGAEQFLDDPSPGYLESCSAAVQNLMLSAHAQGLGTLWFSLFEKGDVRKIFGISEDKDPIGVICVGYPEKIGTPPARKGIEDKVTFLD</sequence>
<dbReference type="GO" id="GO:0016491">
    <property type="term" value="F:oxidoreductase activity"/>
    <property type="evidence" value="ECO:0007669"/>
    <property type="project" value="UniProtKB-KW"/>
</dbReference>
<dbReference type="InterPro" id="IPR000415">
    <property type="entry name" value="Nitroreductase-like"/>
</dbReference>
<reference evidence="4 5" key="1">
    <citation type="submission" date="2016-02" db="EMBL/GenBank/DDBJ databases">
        <title>Anaerosporomusa subterraneum gen. nov., sp. nov., a spore-forming obligate anaerobe isolated from saprolite.</title>
        <authorList>
            <person name="Choi J.K."/>
            <person name="Shah M."/>
            <person name="Yee N."/>
        </authorList>
    </citation>
    <scope>NUCLEOTIDE SEQUENCE [LARGE SCALE GENOMIC DNA]</scope>
    <source>
        <strain evidence="4 5">RU4</strain>
    </source>
</reference>
<dbReference type="Proteomes" id="UP000076268">
    <property type="component" value="Unassembled WGS sequence"/>
</dbReference>
<dbReference type="PANTHER" id="PTHR43673:SF10">
    <property type="entry name" value="NADH DEHYDROGENASE_NAD(P)H NITROREDUCTASE XCC3605-RELATED"/>
    <property type="match status" value="1"/>
</dbReference>
<dbReference type="Pfam" id="PF00881">
    <property type="entry name" value="Nitroreductase"/>
    <property type="match status" value="1"/>
</dbReference>
<organism evidence="4 5">
    <name type="scientific">Anaerosporomusa subterranea</name>
    <dbReference type="NCBI Taxonomy" id="1794912"/>
    <lineage>
        <taxon>Bacteria</taxon>
        <taxon>Bacillati</taxon>
        <taxon>Bacillota</taxon>
        <taxon>Negativicutes</taxon>
        <taxon>Acetonemataceae</taxon>
        <taxon>Anaerosporomusa</taxon>
    </lineage>
</organism>
<dbReference type="STRING" id="1794912.AXX12_00625"/>
<dbReference type="InterPro" id="IPR029479">
    <property type="entry name" value="Nitroreductase"/>
</dbReference>
<evidence type="ECO:0000313" key="4">
    <source>
        <dbReference type="EMBL" id="KYZ78083.1"/>
    </source>
</evidence>
<dbReference type="RefSeq" id="WP_066236735.1">
    <property type="nucleotide sequence ID" value="NZ_LSGP01000001.1"/>
</dbReference>
<dbReference type="OrthoDB" id="9812105at2"/>
<dbReference type="SUPFAM" id="SSF55469">
    <property type="entry name" value="FMN-dependent nitroreductase-like"/>
    <property type="match status" value="1"/>
</dbReference>
<name>A0A154BVN2_ANASB</name>